<dbReference type="OrthoDB" id="408631at2759"/>
<evidence type="ECO:0000256" key="16">
    <source>
        <dbReference type="ARBA" id="ARBA00022677"/>
    </source>
</evidence>
<feature type="compositionally biased region" description="Low complexity" evidence="41">
    <location>
        <begin position="18"/>
        <end position="34"/>
    </location>
</feature>
<protein>
    <recommendedName>
        <fullName evidence="12">Hormone-sensitive lipase</fullName>
        <ecNumber evidence="11">3.1.1.23</ecNumber>
        <ecNumber evidence="10">3.1.1.79</ecNumber>
    </recommendedName>
    <alternativeName>
        <fullName evidence="25">Monoacylglycerol lipase LIPE</fullName>
    </alternativeName>
    <alternativeName>
        <fullName evidence="24">Retinyl ester hydrolase</fullName>
    </alternativeName>
</protein>
<evidence type="ECO:0000256" key="41">
    <source>
        <dbReference type="SAM" id="MobiDB-lite"/>
    </source>
</evidence>
<dbReference type="UniPathway" id="UPA00256"/>
<comment type="catalytic activity">
    <reaction evidence="1">
        <text>a triacylglycerol + H2O = a diacylglycerol + a fatty acid + H(+)</text>
        <dbReference type="Rhea" id="RHEA:12044"/>
        <dbReference type="ChEBI" id="CHEBI:15377"/>
        <dbReference type="ChEBI" id="CHEBI:15378"/>
        <dbReference type="ChEBI" id="CHEBI:17855"/>
        <dbReference type="ChEBI" id="CHEBI:18035"/>
        <dbReference type="ChEBI" id="CHEBI:28868"/>
        <dbReference type="EC" id="3.1.1.79"/>
    </reaction>
</comment>
<feature type="compositionally biased region" description="Polar residues" evidence="41">
    <location>
        <begin position="455"/>
        <end position="468"/>
    </location>
</feature>
<evidence type="ECO:0000256" key="38">
    <source>
        <dbReference type="ARBA" id="ARBA00049372"/>
    </source>
</evidence>
<accession>F2UJU7</accession>
<comment type="catalytic activity">
    <reaction evidence="28">
        <text>1,2-di-(9Z-octadecenoyl)-glycerol + H2O = 2-(9Z-octadecenoyl)-glycerol + (9Z)-octadecenoate + H(+)</text>
        <dbReference type="Rhea" id="RHEA:38659"/>
        <dbReference type="ChEBI" id="CHEBI:15377"/>
        <dbReference type="ChEBI" id="CHEBI:15378"/>
        <dbReference type="ChEBI" id="CHEBI:30823"/>
        <dbReference type="ChEBI" id="CHEBI:52323"/>
        <dbReference type="ChEBI" id="CHEBI:73990"/>
    </reaction>
    <physiologicalReaction direction="left-to-right" evidence="28">
        <dbReference type="Rhea" id="RHEA:38660"/>
    </physiologicalReaction>
</comment>
<keyword evidence="15" id="KW-0153">Cholesterol metabolism</keyword>
<feature type="compositionally biased region" description="Low complexity" evidence="41">
    <location>
        <begin position="469"/>
        <end position="503"/>
    </location>
</feature>
<feature type="domain" description="Hormone-sensitive lipase N-terminal" evidence="42">
    <location>
        <begin position="158"/>
        <end position="421"/>
    </location>
</feature>
<evidence type="ECO:0000256" key="29">
    <source>
        <dbReference type="ARBA" id="ARBA00047476"/>
    </source>
</evidence>
<evidence type="ECO:0000256" key="24">
    <source>
        <dbReference type="ARBA" id="ARBA00030031"/>
    </source>
</evidence>
<evidence type="ECO:0000313" key="44">
    <source>
        <dbReference type="EMBL" id="EGD77396.1"/>
    </source>
</evidence>
<evidence type="ECO:0000256" key="12">
    <source>
        <dbReference type="ARBA" id="ARBA00015845"/>
    </source>
</evidence>
<feature type="region of interest" description="Disordered" evidence="41">
    <location>
        <begin position="590"/>
        <end position="686"/>
    </location>
</feature>
<evidence type="ECO:0000256" key="21">
    <source>
        <dbReference type="ARBA" id="ARBA00023166"/>
    </source>
</evidence>
<evidence type="ECO:0000313" key="45">
    <source>
        <dbReference type="Proteomes" id="UP000007799"/>
    </source>
</evidence>
<comment type="pathway">
    <text evidence="7">Glycerolipid metabolism; triacylglycerol degradation.</text>
</comment>
<comment type="subunit">
    <text evidence="26">Monomer and homodimer. Interacts with CAVIN1 in the adipocyte cytoplasm. Interacts with PLIN5.</text>
</comment>
<dbReference type="EMBL" id="GL832977">
    <property type="protein sequence ID" value="EGD77396.1"/>
    <property type="molecule type" value="Genomic_DNA"/>
</dbReference>
<keyword evidence="20" id="KW-0472">Membrane</keyword>
<evidence type="ECO:0000256" key="37">
    <source>
        <dbReference type="ARBA" id="ARBA00049208"/>
    </source>
</evidence>
<evidence type="ECO:0000256" key="32">
    <source>
        <dbReference type="ARBA" id="ARBA00048386"/>
    </source>
</evidence>
<dbReference type="GO" id="GO:0005811">
    <property type="term" value="C:lipid droplet"/>
    <property type="evidence" value="ECO:0007669"/>
    <property type="project" value="UniProtKB-SubCell"/>
</dbReference>
<dbReference type="PANTHER" id="PTHR23025">
    <property type="entry name" value="TRIACYLGLYCEROL LIPASE"/>
    <property type="match status" value="1"/>
</dbReference>
<organism evidence="45">
    <name type="scientific">Salpingoeca rosetta (strain ATCC 50818 / BSB-021)</name>
    <dbReference type="NCBI Taxonomy" id="946362"/>
    <lineage>
        <taxon>Eukaryota</taxon>
        <taxon>Choanoflagellata</taxon>
        <taxon>Craspedida</taxon>
        <taxon>Salpingoecidae</taxon>
        <taxon>Salpingoeca</taxon>
    </lineage>
</organism>
<comment type="catalytic activity">
    <reaction evidence="38">
        <text>1,3-di-(9Z-octadecenoyl)-glycerol + H2O = 1-(9Z-octadecenoyl)-glycerol + (9Z)-octadecenoate + H(+)</text>
        <dbReference type="Rhea" id="RHEA:39939"/>
        <dbReference type="ChEBI" id="CHEBI:15377"/>
        <dbReference type="ChEBI" id="CHEBI:15378"/>
        <dbReference type="ChEBI" id="CHEBI:30823"/>
        <dbReference type="ChEBI" id="CHEBI:75342"/>
        <dbReference type="ChEBI" id="CHEBI:75735"/>
    </reaction>
    <physiologicalReaction direction="left-to-right" evidence="38">
        <dbReference type="Rhea" id="RHEA:39940"/>
    </physiologicalReaction>
</comment>
<evidence type="ECO:0000256" key="17">
    <source>
        <dbReference type="ARBA" id="ARBA00022801"/>
    </source>
</evidence>
<keyword evidence="13" id="KW-1003">Cell membrane</keyword>
<dbReference type="RefSeq" id="XP_004990740.1">
    <property type="nucleotide sequence ID" value="XM_004990683.1"/>
</dbReference>
<keyword evidence="22" id="KW-0753">Steroid metabolism</keyword>
<comment type="catalytic activity">
    <reaction evidence="35">
        <text>all-trans-retinyl hexadecanoate + H2O = all-trans-retinol + hexadecanoate + H(+)</text>
        <dbReference type="Rhea" id="RHEA:13933"/>
        <dbReference type="ChEBI" id="CHEBI:7896"/>
        <dbReference type="ChEBI" id="CHEBI:15377"/>
        <dbReference type="ChEBI" id="CHEBI:15378"/>
        <dbReference type="ChEBI" id="CHEBI:17336"/>
        <dbReference type="ChEBI" id="CHEBI:17616"/>
    </reaction>
    <physiologicalReaction direction="left-to-right" evidence="35">
        <dbReference type="Rhea" id="RHEA:13934"/>
    </physiologicalReaction>
</comment>
<feature type="compositionally biased region" description="Basic and acidic residues" evidence="41">
    <location>
        <begin position="639"/>
        <end position="653"/>
    </location>
</feature>
<evidence type="ECO:0000256" key="15">
    <source>
        <dbReference type="ARBA" id="ARBA00022548"/>
    </source>
</evidence>
<dbReference type="GO" id="GO:0047372">
    <property type="term" value="F:monoacylglycerol lipase activity"/>
    <property type="evidence" value="ECO:0007669"/>
    <property type="project" value="UniProtKB-EC"/>
</dbReference>
<dbReference type="PROSITE" id="PS01173">
    <property type="entry name" value="LIPASE_GDXG_HIS"/>
    <property type="match status" value="1"/>
</dbReference>
<keyword evidence="14" id="KW-0963">Cytoplasm</keyword>
<feature type="compositionally biased region" description="Low complexity" evidence="41">
    <location>
        <begin position="64"/>
        <end position="97"/>
    </location>
</feature>
<evidence type="ECO:0000256" key="39">
    <source>
        <dbReference type="ARBA" id="ARBA00049461"/>
    </source>
</evidence>
<keyword evidence="19" id="KW-0443">Lipid metabolism</keyword>
<evidence type="ECO:0000256" key="11">
    <source>
        <dbReference type="ARBA" id="ARBA00013254"/>
    </source>
</evidence>
<comment type="catalytic activity">
    <reaction evidence="27">
        <text>1-(9Z-octadecenoyl)-glycerol + H2O = glycerol + (9Z)-octadecenoate + H(+)</text>
        <dbReference type="Rhea" id="RHEA:38487"/>
        <dbReference type="ChEBI" id="CHEBI:15377"/>
        <dbReference type="ChEBI" id="CHEBI:15378"/>
        <dbReference type="ChEBI" id="CHEBI:17754"/>
        <dbReference type="ChEBI" id="CHEBI:30823"/>
        <dbReference type="ChEBI" id="CHEBI:75342"/>
    </reaction>
    <physiologicalReaction direction="left-to-right" evidence="27">
        <dbReference type="Rhea" id="RHEA:38488"/>
    </physiologicalReaction>
</comment>
<dbReference type="FunCoup" id="F2UJU7">
    <property type="interactions" value="222"/>
</dbReference>
<dbReference type="eggNOG" id="KOG4388">
    <property type="taxonomic scope" value="Eukaryota"/>
</dbReference>
<evidence type="ECO:0000256" key="40">
    <source>
        <dbReference type="ARBA" id="ARBA00049519"/>
    </source>
</evidence>
<feature type="compositionally biased region" description="Low complexity" evidence="41">
    <location>
        <begin position="595"/>
        <end position="617"/>
    </location>
</feature>
<dbReference type="GO" id="GO:0019433">
    <property type="term" value="P:triglyceride catabolic process"/>
    <property type="evidence" value="ECO:0007669"/>
    <property type="project" value="UniProtKB-UniPathway"/>
</dbReference>
<keyword evidence="18" id="KW-0442">Lipid degradation</keyword>
<evidence type="ECO:0000256" key="6">
    <source>
        <dbReference type="ARBA" id="ARBA00004514"/>
    </source>
</evidence>
<comment type="catalytic activity">
    <reaction evidence="34">
        <text>1,2-di-(9Z-octadecenoyl)-glycerol + H2O = (9Z-octadecenoyl)-glycerol + (9Z)-octadecenoate + H(+)</text>
        <dbReference type="Rhea" id="RHEA:38455"/>
        <dbReference type="ChEBI" id="CHEBI:15377"/>
        <dbReference type="ChEBI" id="CHEBI:15378"/>
        <dbReference type="ChEBI" id="CHEBI:30823"/>
        <dbReference type="ChEBI" id="CHEBI:52323"/>
        <dbReference type="ChEBI" id="CHEBI:75937"/>
    </reaction>
    <physiologicalReaction direction="left-to-right" evidence="34">
        <dbReference type="Rhea" id="RHEA:38456"/>
    </physiologicalReaction>
</comment>
<evidence type="ECO:0000259" key="43">
    <source>
        <dbReference type="Pfam" id="PF07859"/>
    </source>
</evidence>
<comment type="catalytic activity">
    <reaction evidence="40">
        <text>1,2-di-(9Z-octadecenoyl)-sn-glycerol + H2O = (9Z-octadecenoyl)-glycerol + (9Z)-octadecenoate + H(+)</text>
        <dbReference type="Rhea" id="RHEA:39935"/>
        <dbReference type="ChEBI" id="CHEBI:15377"/>
        <dbReference type="ChEBI" id="CHEBI:15378"/>
        <dbReference type="ChEBI" id="CHEBI:30823"/>
        <dbReference type="ChEBI" id="CHEBI:52333"/>
        <dbReference type="ChEBI" id="CHEBI:75937"/>
    </reaction>
    <physiologicalReaction direction="left-to-right" evidence="40">
        <dbReference type="Rhea" id="RHEA:39936"/>
    </physiologicalReaction>
</comment>
<comment type="catalytic activity">
    <reaction evidence="36">
        <text>2,3-di-(9Z)-octadecenoyl-sn-glycerol + H2O = 2-(9Z-octadecenoyl)-glycerol + (9Z)-octadecenoate + H(+)</text>
        <dbReference type="Rhea" id="RHEA:38383"/>
        <dbReference type="ChEBI" id="CHEBI:15377"/>
        <dbReference type="ChEBI" id="CHEBI:15378"/>
        <dbReference type="ChEBI" id="CHEBI:30823"/>
        <dbReference type="ChEBI" id="CHEBI:73990"/>
        <dbReference type="ChEBI" id="CHEBI:75824"/>
    </reaction>
    <physiologicalReaction direction="left-to-right" evidence="36">
        <dbReference type="Rhea" id="RHEA:38384"/>
    </physiologicalReaction>
</comment>
<dbReference type="STRING" id="946362.F2UJU7"/>
<evidence type="ECO:0000256" key="30">
    <source>
        <dbReference type="ARBA" id="ARBA00047653"/>
    </source>
</evidence>
<comment type="catalytic activity">
    <reaction evidence="37">
        <text>a monoacylglycerol + H2O = glycerol + a fatty acid + H(+)</text>
        <dbReference type="Rhea" id="RHEA:15245"/>
        <dbReference type="ChEBI" id="CHEBI:15377"/>
        <dbReference type="ChEBI" id="CHEBI:15378"/>
        <dbReference type="ChEBI" id="CHEBI:17408"/>
        <dbReference type="ChEBI" id="CHEBI:17754"/>
        <dbReference type="ChEBI" id="CHEBI:28868"/>
        <dbReference type="EC" id="3.1.1.79"/>
    </reaction>
</comment>
<sequence>MMEEEGTSSVPSGETSGATMTTTTTTTTTTTATAQQGEEVATASGMEQGQQSTATTMTPAQQETHTPPAQEQAQAPSSSTTTGTATATMSQTTPPTQEDSAGDTLGAIPRTSATRQRHATECSSDMDVEGMTEQEHTLTSRWNATSFAKEGRAISLVLATVRDNIASFQQRPLRTNKFLNVLIVAERNLLAVEQDAFEVAKFAPAYDITENFPYNGFRSQLKAFFRLLQKFHHTLLECRNERDNLFFNADSIYSSIEDYGVAMLEAFRITFASSVRLHSLLKGKRLFCRATDDPLAQELVRVSRSVDISCFYGRRAGFHLPDQIATVMQVILAAMAGFRHNFHNTQRSPNAFFRGLASAVAAVRYVITPDDQARDLVAQMRSHSVSFVKSFWNLTESTLARNMPKVTGPSLAINHVFPIQGYPILHNGPVGTIPVLPDVVSTLGNDIHQRALAQQSKYVTPDTHATQQADSTPAEPTTSTTAPTTAASTNPSDTSTSSRSGGARVSSAYAGLVLKYAHDMEGSGSTAELQRRAAAIRTDVDAMKEEGTISPLEHAALTAVLARKYAGVKRSIHKEAEAVRGGLAGVGQLARDAEPSTTTPAAATTTTAAATASAEGRPGADGEGGGGDDGDGDGAVFDGDDRARAMQKEKQEDVSSAEQEQGHNHTSDGGDDDDGTATTPTPPVDEKEYLATSFAVKLISDISLGSRTSVSDDFDTRAESQAPNFGTIRARLLSAKRREGQQPAGVGRNVAPASDTLIFHLHGGGFIANSSASHEVYLRDWAAHFDCPILSIDYALSPEHAYPRPAQEAFFAYVWALENAHALGWTGKHVLVTGDSAGGNLTVSLTLRCILEGVRLPNAIMPFYPALNVNLALSSSRMLSSLDTLLNQGVLETCLAAYAGQKVSTLDKVEITDMLMSPYHAPDHILQQLPFTVIVGLENDPLLDDALAFALRLRELGVGHELFVYESVPHGFLNFKDASRATHVVFKKTLKIMERLLQHTDTRTPPSSS</sequence>
<evidence type="ECO:0000256" key="10">
    <source>
        <dbReference type="ARBA" id="ARBA00013088"/>
    </source>
</evidence>
<evidence type="ECO:0000256" key="23">
    <source>
        <dbReference type="ARBA" id="ARBA00023406"/>
    </source>
</evidence>
<comment type="catalytic activity">
    <reaction evidence="30">
        <text>cholesteryl (9Z-octadecenoate) + H2O = cholesterol + (9Z)-octadecenoate + H(+)</text>
        <dbReference type="Rhea" id="RHEA:33875"/>
        <dbReference type="ChEBI" id="CHEBI:15377"/>
        <dbReference type="ChEBI" id="CHEBI:15378"/>
        <dbReference type="ChEBI" id="CHEBI:16113"/>
        <dbReference type="ChEBI" id="CHEBI:30823"/>
        <dbReference type="ChEBI" id="CHEBI:46898"/>
    </reaction>
    <physiologicalReaction direction="left-to-right" evidence="30">
        <dbReference type="Rhea" id="RHEA:33876"/>
    </physiologicalReaction>
</comment>
<evidence type="ECO:0000259" key="42">
    <source>
        <dbReference type="Pfam" id="PF06350"/>
    </source>
</evidence>
<comment type="pathway">
    <text evidence="8">Lipid metabolism.</text>
</comment>
<dbReference type="EC" id="3.1.1.23" evidence="11"/>
<dbReference type="Pfam" id="PF06350">
    <property type="entry name" value="HSL_N"/>
    <property type="match status" value="1"/>
</dbReference>
<evidence type="ECO:0000256" key="22">
    <source>
        <dbReference type="ARBA" id="ARBA00023221"/>
    </source>
</evidence>
<evidence type="ECO:0000256" key="1">
    <source>
        <dbReference type="ARBA" id="ARBA00000803"/>
    </source>
</evidence>
<evidence type="ECO:0000256" key="27">
    <source>
        <dbReference type="ARBA" id="ARBA00047438"/>
    </source>
</evidence>
<evidence type="ECO:0000256" key="14">
    <source>
        <dbReference type="ARBA" id="ARBA00022490"/>
    </source>
</evidence>
<dbReference type="Gene3D" id="3.40.50.1820">
    <property type="entry name" value="alpha/beta hydrolase"/>
    <property type="match status" value="1"/>
</dbReference>
<comment type="catalytic activity">
    <reaction evidence="31">
        <text>a diacylglycerol + H2O = a monoacylglycerol + a fatty acid + H(+)</text>
        <dbReference type="Rhea" id="RHEA:32731"/>
        <dbReference type="ChEBI" id="CHEBI:15377"/>
        <dbReference type="ChEBI" id="CHEBI:15378"/>
        <dbReference type="ChEBI" id="CHEBI:17408"/>
        <dbReference type="ChEBI" id="CHEBI:18035"/>
        <dbReference type="ChEBI" id="CHEBI:28868"/>
        <dbReference type="EC" id="3.1.1.79"/>
    </reaction>
</comment>
<feature type="compositionally biased region" description="Polar residues" evidence="41">
    <location>
        <begin position="7"/>
        <end position="17"/>
    </location>
</feature>
<dbReference type="GeneID" id="16071298"/>
<dbReference type="Pfam" id="PF07859">
    <property type="entry name" value="Abhydrolase_3"/>
    <property type="match status" value="1"/>
</dbReference>
<evidence type="ECO:0000256" key="18">
    <source>
        <dbReference type="ARBA" id="ARBA00022963"/>
    </source>
</evidence>
<evidence type="ECO:0000256" key="9">
    <source>
        <dbReference type="ARBA" id="ARBA00010515"/>
    </source>
</evidence>
<dbReference type="KEGG" id="sre:PTSG_08491"/>
<dbReference type="InterPro" id="IPR013094">
    <property type="entry name" value="AB_hydrolase_3"/>
</dbReference>
<dbReference type="Proteomes" id="UP000007799">
    <property type="component" value="Unassembled WGS sequence"/>
</dbReference>
<dbReference type="SUPFAM" id="SSF53474">
    <property type="entry name" value="alpha/beta-Hydrolases"/>
    <property type="match status" value="1"/>
</dbReference>
<dbReference type="OMA" id="WALEHAS"/>
<dbReference type="InterPro" id="IPR002168">
    <property type="entry name" value="Lipase_GDXG_HIS_AS"/>
</dbReference>
<comment type="catalytic activity">
    <reaction evidence="23">
        <text>1-O-hexadecyl-2-acetyl-sn-glycerol + H2O = 1-O-hexadecyl-sn-glycerol + acetate + H(+)</text>
        <dbReference type="Rhea" id="RHEA:38563"/>
        <dbReference type="ChEBI" id="CHEBI:15377"/>
        <dbReference type="ChEBI" id="CHEBI:15378"/>
        <dbReference type="ChEBI" id="CHEBI:30089"/>
        <dbReference type="ChEBI" id="CHEBI:34115"/>
        <dbReference type="ChEBI" id="CHEBI:75936"/>
    </reaction>
    <physiologicalReaction direction="left-to-right" evidence="23">
        <dbReference type="Rhea" id="RHEA:38564"/>
    </physiologicalReaction>
</comment>
<evidence type="ECO:0000256" key="33">
    <source>
        <dbReference type="ARBA" id="ARBA00048657"/>
    </source>
</evidence>
<dbReference type="GO" id="GO:0008203">
    <property type="term" value="P:cholesterol metabolic process"/>
    <property type="evidence" value="ECO:0007669"/>
    <property type="project" value="UniProtKB-KW"/>
</dbReference>
<keyword evidence="21" id="KW-1207">Sterol metabolism</keyword>
<evidence type="ECO:0000256" key="3">
    <source>
        <dbReference type="ARBA" id="ARBA00004236"/>
    </source>
</evidence>
<comment type="catalytic activity">
    <reaction evidence="29">
        <text>2-(5Z,8Z,11Z,14Z-eicosatetraenoyl)-glycerol + H2O = glycerol + (5Z,8Z,11Z,14Z)-eicosatetraenoate + H(+)</text>
        <dbReference type="Rhea" id="RHEA:26132"/>
        <dbReference type="ChEBI" id="CHEBI:15377"/>
        <dbReference type="ChEBI" id="CHEBI:15378"/>
        <dbReference type="ChEBI" id="CHEBI:17754"/>
        <dbReference type="ChEBI" id="CHEBI:32395"/>
        <dbReference type="ChEBI" id="CHEBI:52392"/>
    </reaction>
    <physiologicalReaction direction="left-to-right" evidence="29">
        <dbReference type="Rhea" id="RHEA:26133"/>
    </physiologicalReaction>
</comment>
<evidence type="ECO:0000256" key="25">
    <source>
        <dbReference type="ARBA" id="ARBA00031112"/>
    </source>
</evidence>
<comment type="catalytic activity">
    <reaction evidence="2">
        <text>Hydrolyzes glycerol monoesters of long-chain fatty acids.</text>
        <dbReference type="EC" id="3.1.1.23"/>
    </reaction>
</comment>
<reference evidence="44" key="1">
    <citation type="submission" date="2009-08" db="EMBL/GenBank/DDBJ databases">
        <title>Annotation of Salpingoeca rosetta.</title>
        <authorList>
            <consortium name="The Broad Institute Genome Sequencing Platform"/>
            <person name="Russ C."/>
            <person name="Cuomo C."/>
            <person name="Burger G."/>
            <person name="Gray M.W."/>
            <person name="Holland P.W.H."/>
            <person name="King N."/>
            <person name="Lang F.B.F."/>
            <person name="Roger A.J."/>
            <person name="Ruiz-Trillo I."/>
            <person name="Young S.K."/>
            <person name="Zeng Q."/>
            <person name="Gargeya S."/>
            <person name="Alvarado L."/>
            <person name="Berlin A."/>
            <person name="Chapman S.B."/>
            <person name="Chen Z."/>
            <person name="Freedman E."/>
            <person name="Gellesch M."/>
            <person name="Goldberg J."/>
            <person name="Griggs A."/>
            <person name="Gujja S."/>
            <person name="Heilman E."/>
            <person name="Heiman D."/>
            <person name="Howarth C."/>
            <person name="Mehta T."/>
            <person name="Neiman D."/>
            <person name="Pearson M."/>
            <person name="Roberts A."/>
            <person name="Saif S."/>
            <person name="Shea T."/>
            <person name="Shenoy N."/>
            <person name="Sisk P."/>
            <person name="Stolte C."/>
            <person name="Sykes S."/>
            <person name="White J."/>
            <person name="Yandava C."/>
            <person name="Haas B."/>
            <person name="Nusbaum C."/>
            <person name="Birren B."/>
        </authorList>
    </citation>
    <scope>NUCLEOTIDE SEQUENCE [LARGE SCALE GENOMIC DNA]</scope>
    <source>
        <strain evidence="44">ATCC 50818</strain>
    </source>
</reference>
<keyword evidence="45" id="KW-1185">Reference proteome</keyword>
<comment type="catalytic activity">
    <reaction evidence="33">
        <text>1,2-di-(9Z-octadecenoyl)-glycerol + (9Z)-octadecenoate + H(+) = 1,2,3-tri-(9Z-octadecenoyl)-glycerol + H2O</text>
        <dbReference type="Rhea" id="RHEA:38379"/>
        <dbReference type="ChEBI" id="CHEBI:15377"/>
        <dbReference type="ChEBI" id="CHEBI:15378"/>
        <dbReference type="ChEBI" id="CHEBI:30823"/>
        <dbReference type="ChEBI" id="CHEBI:52323"/>
        <dbReference type="ChEBI" id="CHEBI:53753"/>
    </reaction>
    <physiologicalReaction direction="right-to-left" evidence="33">
        <dbReference type="Rhea" id="RHEA:38381"/>
    </physiologicalReaction>
</comment>
<dbReference type="GO" id="GO:0004771">
    <property type="term" value="F:sterol ester esterase activity"/>
    <property type="evidence" value="ECO:0007669"/>
    <property type="project" value="TreeGrafter"/>
</dbReference>
<dbReference type="GO" id="GO:0005829">
    <property type="term" value="C:cytosol"/>
    <property type="evidence" value="ECO:0007669"/>
    <property type="project" value="UniProtKB-SubCell"/>
</dbReference>
<feature type="region of interest" description="Disordered" evidence="41">
    <location>
        <begin position="1"/>
        <end position="137"/>
    </location>
</feature>
<feature type="region of interest" description="Disordered" evidence="41">
    <location>
        <begin position="455"/>
        <end position="503"/>
    </location>
</feature>
<dbReference type="GO" id="GO:0005901">
    <property type="term" value="C:caveola"/>
    <property type="evidence" value="ECO:0007669"/>
    <property type="project" value="UniProtKB-SubCell"/>
</dbReference>
<dbReference type="EC" id="3.1.1.79" evidence="10"/>
<dbReference type="GO" id="GO:0004806">
    <property type="term" value="F:triacylglycerol lipase activity"/>
    <property type="evidence" value="ECO:0007669"/>
    <property type="project" value="TreeGrafter"/>
</dbReference>
<evidence type="ECO:0000256" key="31">
    <source>
        <dbReference type="ARBA" id="ARBA00047674"/>
    </source>
</evidence>
<evidence type="ECO:0000256" key="28">
    <source>
        <dbReference type="ARBA" id="ARBA00047458"/>
    </source>
</evidence>
<evidence type="ECO:0000256" key="2">
    <source>
        <dbReference type="ARBA" id="ARBA00001613"/>
    </source>
</evidence>
<gene>
    <name evidence="44" type="ORF">PTSG_08491</name>
</gene>
<comment type="similarity">
    <text evidence="9">Belongs to the 'GDXG' lipolytic enzyme family.</text>
</comment>
<evidence type="ECO:0000256" key="13">
    <source>
        <dbReference type="ARBA" id="ARBA00022475"/>
    </source>
</evidence>
<dbReference type="InterPro" id="IPR029058">
    <property type="entry name" value="AB_hydrolase_fold"/>
</dbReference>
<evidence type="ECO:0000256" key="4">
    <source>
        <dbReference type="ARBA" id="ARBA00004345"/>
    </source>
</evidence>
<dbReference type="AlphaFoldDB" id="F2UJU7"/>
<evidence type="ECO:0000256" key="35">
    <source>
        <dbReference type="ARBA" id="ARBA00049053"/>
    </source>
</evidence>
<evidence type="ECO:0000256" key="34">
    <source>
        <dbReference type="ARBA" id="ARBA00048674"/>
    </source>
</evidence>
<feature type="compositionally biased region" description="Polar residues" evidence="41">
    <location>
        <begin position="45"/>
        <end position="63"/>
    </location>
</feature>
<dbReference type="InterPro" id="IPR010468">
    <property type="entry name" value="HSL_N"/>
</dbReference>
<evidence type="ECO:0000256" key="36">
    <source>
        <dbReference type="ARBA" id="ARBA00049143"/>
    </source>
</evidence>
<dbReference type="InParanoid" id="F2UJU7"/>
<name>F2UJU7_SALR5</name>
<comment type="subcellular location">
    <subcellularLocation>
        <location evidence="3">Cell membrane</location>
    </subcellularLocation>
    <subcellularLocation>
        <location evidence="6">Cytoplasm</location>
        <location evidence="6">Cytosol</location>
    </subcellularLocation>
    <subcellularLocation>
        <location evidence="5">Lipid droplet</location>
    </subcellularLocation>
    <subcellularLocation>
        <location evidence="4">Membrane</location>
        <location evidence="4">Caveola</location>
    </subcellularLocation>
</comment>
<keyword evidence="16" id="KW-0551">Lipid droplet</keyword>
<comment type="catalytic activity">
    <reaction evidence="32">
        <text>1,2,3-tri-(9Z-octadecenoyl)-glycerol + H2O = di-(9Z)-octadecenoylglycerol + (9Z)-octadecenoate + H(+)</text>
        <dbReference type="Rhea" id="RHEA:38575"/>
        <dbReference type="ChEBI" id="CHEBI:15377"/>
        <dbReference type="ChEBI" id="CHEBI:15378"/>
        <dbReference type="ChEBI" id="CHEBI:30823"/>
        <dbReference type="ChEBI" id="CHEBI:53753"/>
        <dbReference type="ChEBI" id="CHEBI:75945"/>
    </reaction>
    <physiologicalReaction direction="left-to-right" evidence="32">
        <dbReference type="Rhea" id="RHEA:38576"/>
    </physiologicalReaction>
</comment>
<proteinExistence type="inferred from homology"/>
<evidence type="ECO:0000256" key="7">
    <source>
        <dbReference type="ARBA" id="ARBA00004879"/>
    </source>
</evidence>
<evidence type="ECO:0000256" key="26">
    <source>
        <dbReference type="ARBA" id="ARBA00046695"/>
    </source>
</evidence>
<evidence type="ECO:0000256" key="19">
    <source>
        <dbReference type="ARBA" id="ARBA00023098"/>
    </source>
</evidence>
<feature type="domain" description="Alpha/beta hydrolase fold-3" evidence="43">
    <location>
        <begin position="758"/>
        <end position="973"/>
    </location>
</feature>
<keyword evidence="17" id="KW-0378">Hydrolase</keyword>
<comment type="catalytic activity">
    <reaction evidence="39">
        <text>2-(9Z-octadecenoyl)-glycerol + H2O = glycerol + (9Z)-octadecenoate + H(+)</text>
        <dbReference type="Rhea" id="RHEA:38491"/>
        <dbReference type="ChEBI" id="CHEBI:15377"/>
        <dbReference type="ChEBI" id="CHEBI:15378"/>
        <dbReference type="ChEBI" id="CHEBI:17754"/>
        <dbReference type="ChEBI" id="CHEBI:30823"/>
        <dbReference type="ChEBI" id="CHEBI:73990"/>
    </reaction>
    <physiologicalReaction direction="left-to-right" evidence="39">
        <dbReference type="Rhea" id="RHEA:38492"/>
    </physiologicalReaction>
</comment>
<evidence type="ECO:0000256" key="8">
    <source>
        <dbReference type="ARBA" id="ARBA00005189"/>
    </source>
</evidence>
<evidence type="ECO:0000256" key="20">
    <source>
        <dbReference type="ARBA" id="ARBA00023136"/>
    </source>
</evidence>
<evidence type="ECO:0000256" key="5">
    <source>
        <dbReference type="ARBA" id="ARBA00004502"/>
    </source>
</evidence>
<dbReference type="PANTHER" id="PTHR23025:SF3">
    <property type="entry name" value="HORMONE-SENSITIVE LIPASE"/>
    <property type="match status" value="1"/>
</dbReference>